<comment type="caution">
    <text evidence="2">The sequence shown here is derived from an EMBL/GenBank/DDBJ whole genome shotgun (WGS) entry which is preliminary data.</text>
</comment>
<dbReference type="OrthoDB" id="3556655at2759"/>
<gene>
    <name evidence="2" type="ORF">M7I_1577</name>
</gene>
<feature type="region of interest" description="Disordered" evidence="1">
    <location>
        <begin position="92"/>
        <end position="174"/>
    </location>
</feature>
<feature type="region of interest" description="Disordered" evidence="1">
    <location>
        <begin position="432"/>
        <end position="569"/>
    </location>
</feature>
<proteinExistence type="predicted"/>
<reference evidence="2 3" key="1">
    <citation type="journal article" date="2012" name="Eukaryot. Cell">
        <title>Genome sequence of the fungus Glarea lozoyensis: the first genome sequence of a species from the Helotiaceae family.</title>
        <authorList>
            <person name="Youssar L."/>
            <person name="Gruening B.A."/>
            <person name="Erxleben A."/>
            <person name="Guenther S."/>
            <person name="Huettel W."/>
        </authorList>
    </citation>
    <scope>NUCLEOTIDE SEQUENCE [LARGE SCALE GENOMIC DNA]</scope>
    <source>
        <strain evidence="3">ATCC 74030 / MF5533</strain>
    </source>
</reference>
<feature type="region of interest" description="Disordered" evidence="1">
    <location>
        <begin position="268"/>
        <end position="320"/>
    </location>
</feature>
<feature type="compositionally biased region" description="Polar residues" evidence="1">
    <location>
        <begin position="546"/>
        <end position="556"/>
    </location>
</feature>
<feature type="compositionally biased region" description="Acidic residues" evidence="1">
    <location>
        <begin position="507"/>
        <end position="542"/>
    </location>
</feature>
<evidence type="ECO:0000313" key="3">
    <source>
        <dbReference type="Proteomes" id="UP000005446"/>
    </source>
</evidence>
<feature type="compositionally biased region" description="Acidic residues" evidence="1">
    <location>
        <begin position="456"/>
        <end position="470"/>
    </location>
</feature>
<dbReference type="HOGENOM" id="CLU_356797_0_0_1"/>
<dbReference type="EMBL" id="AGUE01000023">
    <property type="protein sequence ID" value="EHL02496.1"/>
    <property type="molecule type" value="Genomic_DNA"/>
</dbReference>
<dbReference type="Proteomes" id="UP000005446">
    <property type="component" value="Unassembled WGS sequence"/>
</dbReference>
<feature type="region of interest" description="Disordered" evidence="1">
    <location>
        <begin position="364"/>
        <end position="394"/>
    </location>
</feature>
<name>H0EGG1_GLAL7</name>
<evidence type="ECO:0000256" key="1">
    <source>
        <dbReference type="SAM" id="MobiDB-lite"/>
    </source>
</evidence>
<dbReference type="InParanoid" id="H0EGG1"/>
<dbReference type="AlphaFoldDB" id="H0EGG1"/>
<keyword evidence="3" id="KW-1185">Reference proteome</keyword>
<protein>
    <submittedName>
        <fullName evidence="2">Uncharacterized protein</fullName>
    </submittedName>
</protein>
<sequence length="786" mass="89768">MEHMSPRARIQNLQAPNPKFAFAVQQPEKEKFIKPPETFVDTMPPKDLPRSSEWLQLAGLRSVKTDEQKRQETSAKLIAKKEKEVDTVEIFGKDEALEEKKQEELQRKRNREKSAEASRLRREIAEQRERERLQRKKEKEMELLRENEKKAQEIKERNKARRDKENERRRLAELKERENLRQAAANKISEKRAREEEAKILKTLETQKIAQAQAKPAVSTNAQPLLKEQIAAIPIRKATITDLESEVAGVSKPAAEDVEMGDELFVEKNIPPTEDTIDDVYDGQTPLAKSKPTEPRSAAEAVARAKTRAPDTDNRGLWERIQDRDREAKAARIAKILEERRTWSSGTPVNKPVFNVPDTNNEAKRAVQAERNRQQNETAAKKRENIARTKERERLVAEAREKGVVLSEVDLLNKLEAFMAAREDRMKRAARTKAAKKAAQEAPGGLSFEQQNCLDNDYDSGLEDKADDNEEVKRRKAEQQATKLRLKQLGAERNDRFRASAQKTCADDESDSDASVEDGSDDEEENAEDREDSEETLFEIDPENPAQPSTTAQTKLHPQAALPPTDPANTMRIYTFTKRNTKLGITDPPVVINTYTSLAEATTVFEEKVALWRNQQSVVTFSDNGGQGRTRRAEINFSKEPGWECVLFKIKIGYKSIDEAKTLCPNFTAPTPARCWSIEKTIDGLDTKTKPHSLWTDLNMANHEACNMLIELTKPDRVRHMDYIKWLETHNEMCEKFRSHRDEVGKEGGEFDVSLEVDKEGAPWLVNVFREVNIRVEEVEVKGPFS</sequence>
<accession>H0EGG1</accession>
<feature type="compositionally biased region" description="Basic and acidic residues" evidence="1">
    <location>
        <begin position="308"/>
        <end position="320"/>
    </location>
</feature>
<evidence type="ECO:0000313" key="2">
    <source>
        <dbReference type="EMBL" id="EHL02496.1"/>
    </source>
</evidence>
<organism evidence="2 3">
    <name type="scientific">Glarea lozoyensis (strain ATCC 74030 / MF5533)</name>
    <dbReference type="NCBI Taxonomy" id="1104152"/>
    <lineage>
        <taxon>Eukaryota</taxon>
        <taxon>Fungi</taxon>
        <taxon>Dikarya</taxon>
        <taxon>Ascomycota</taxon>
        <taxon>Pezizomycotina</taxon>
        <taxon>Leotiomycetes</taxon>
        <taxon>Helotiales</taxon>
        <taxon>Helotiaceae</taxon>
        <taxon>Glarea</taxon>
    </lineage>
</organism>